<proteinExistence type="inferred from homology"/>
<comment type="similarity">
    <text evidence="1 5">Belongs to the peptidase S8 family.</text>
</comment>
<name>A0A3D2XCR0_9FIRM</name>
<dbReference type="InterPro" id="IPR036852">
    <property type="entry name" value="Peptidase_S8/S53_dom_sf"/>
</dbReference>
<dbReference type="Proteomes" id="UP000262969">
    <property type="component" value="Unassembled WGS sequence"/>
</dbReference>
<comment type="caution">
    <text evidence="5">Lacks conserved residue(s) required for the propagation of feature annotation.</text>
</comment>
<dbReference type="InterPro" id="IPR050131">
    <property type="entry name" value="Peptidase_S8_subtilisin-like"/>
</dbReference>
<dbReference type="PRINTS" id="PR00723">
    <property type="entry name" value="SUBTILISIN"/>
</dbReference>
<comment type="caution">
    <text evidence="7">The sequence shown here is derived from an EMBL/GenBank/DDBJ whole genome shotgun (WGS) entry which is preliminary data.</text>
</comment>
<dbReference type="CDD" id="cd07478">
    <property type="entry name" value="Peptidases_S8_CspA-like"/>
    <property type="match status" value="1"/>
</dbReference>
<organism evidence="7 8">
    <name type="scientific">Lachnoclostridium phytofermentans</name>
    <dbReference type="NCBI Taxonomy" id="66219"/>
    <lineage>
        <taxon>Bacteria</taxon>
        <taxon>Bacillati</taxon>
        <taxon>Bacillota</taxon>
        <taxon>Clostridia</taxon>
        <taxon>Lachnospirales</taxon>
        <taxon>Lachnospiraceae</taxon>
    </lineage>
</organism>
<dbReference type="Gene3D" id="2.60.120.1290">
    <property type="match status" value="1"/>
</dbReference>
<dbReference type="GO" id="GO:0006508">
    <property type="term" value="P:proteolysis"/>
    <property type="evidence" value="ECO:0007669"/>
    <property type="project" value="UniProtKB-KW"/>
</dbReference>
<dbReference type="PROSITE" id="PS00137">
    <property type="entry name" value="SUBTILASE_HIS"/>
    <property type="match status" value="1"/>
</dbReference>
<dbReference type="PANTHER" id="PTHR43806">
    <property type="entry name" value="PEPTIDASE S8"/>
    <property type="match status" value="1"/>
</dbReference>
<dbReference type="PIRSF" id="PIRSF037894">
    <property type="entry name" value="Subtilisin_rel_CspABC"/>
    <property type="match status" value="1"/>
</dbReference>
<evidence type="ECO:0000256" key="3">
    <source>
        <dbReference type="ARBA" id="ARBA00022801"/>
    </source>
</evidence>
<evidence type="ECO:0000259" key="6">
    <source>
        <dbReference type="Pfam" id="PF00082"/>
    </source>
</evidence>
<dbReference type="Gene3D" id="3.40.50.200">
    <property type="entry name" value="Peptidase S8/S53 domain"/>
    <property type="match status" value="1"/>
</dbReference>
<dbReference type="Pfam" id="PF00082">
    <property type="entry name" value="Peptidase_S8"/>
    <property type="match status" value="2"/>
</dbReference>
<dbReference type="SUPFAM" id="SSF52743">
    <property type="entry name" value="Subtilisin-like"/>
    <property type="match status" value="1"/>
</dbReference>
<dbReference type="InterPro" id="IPR022398">
    <property type="entry name" value="Peptidase_S8_His-AS"/>
</dbReference>
<feature type="domain" description="Peptidase S8/S53" evidence="6">
    <location>
        <begin position="425"/>
        <end position="546"/>
    </location>
</feature>
<dbReference type="InterPro" id="IPR023827">
    <property type="entry name" value="Peptidase_S8_Asp-AS"/>
</dbReference>
<keyword evidence="4" id="KW-0720">Serine protease</keyword>
<gene>
    <name evidence="7" type="ORF">DHW61_17250</name>
</gene>
<keyword evidence="2" id="KW-0645">Protease</keyword>
<dbReference type="EMBL" id="DPVV01000564">
    <property type="protein sequence ID" value="HCL04128.1"/>
    <property type="molecule type" value="Genomic_DNA"/>
</dbReference>
<evidence type="ECO:0000256" key="2">
    <source>
        <dbReference type="ARBA" id="ARBA00022670"/>
    </source>
</evidence>
<dbReference type="InterPro" id="IPR017310">
    <property type="entry name" value="Pept_S8A_subtilisin_clostridia"/>
</dbReference>
<dbReference type="GO" id="GO:0004252">
    <property type="term" value="F:serine-type endopeptidase activity"/>
    <property type="evidence" value="ECO:0007669"/>
    <property type="project" value="InterPro"/>
</dbReference>
<evidence type="ECO:0000256" key="1">
    <source>
        <dbReference type="ARBA" id="ARBA00011073"/>
    </source>
</evidence>
<keyword evidence="3" id="KW-0378">Hydrolase</keyword>
<dbReference type="PROSITE" id="PS00136">
    <property type="entry name" value="SUBTILASE_ASP"/>
    <property type="match status" value="1"/>
</dbReference>
<accession>A0A3D2XCR0</accession>
<dbReference type="InterPro" id="IPR034045">
    <property type="entry name" value="Pep_S8_CspA-like"/>
</dbReference>
<evidence type="ECO:0000256" key="4">
    <source>
        <dbReference type="ARBA" id="ARBA00022825"/>
    </source>
</evidence>
<dbReference type="InterPro" id="IPR015500">
    <property type="entry name" value="Peptidase_S8_subtilisin-rel"/>
</dbReference>
<dbReference type="PROSITE" id="PS51892">
    <property type="entry name" value="SUBTILASE"/>
    <property type="match status" value="1"/>
</dbReference>
<feature type="domain" description="Peptidase S8/S53" evidence="6">
    <location>
        <begin position="89"/>
        <end position="313"/>
    </location>
</feature>
<reference evidence="7 8" key="1">
    <citation type="journal article" date="2018" name="Nat. Biotechnol.">
        <title>A standardized bacterial taxonomy based on genome phylogeny substantially revises the tree of life.</title>
        <authorList>
            <person name="Parks D.H."/>
            <person name="Chuvochina M."/>
            <person name="Waite D.W."/>
            <person name="Rinke C."/>
            <person name="Skarshewski A."/>
            <person name="Chaumeil P.A."/>
            <person name="Hugenholtz P."/>
        </authorList>
    </citation>
    <scope>NUCLEOTIDE SEQUENCE [LARGE SCALE GENOMIC DNA]</scope>
    <source>
        <strain evidence="7">UBA11728</strain>
    </source>
</reference>
<evidence type="ECO:0000313" key="7">
    <source>
        <dbReference type="EMBL" id="HCL04128.1"/>
    </source>
</evidence>
<protein>
    <submittedName>
        <fullName evidence="7">Peptidase S8</fullName>
    </submittedName>
</protein>
<dbReference type="PANTHER" id="PTHR43806:SF11">
    <property type="entry name" value="CEREVISIN-RELATED"/>
    <property type="match status" value="1"/>
</dbReference>
<sequence>MANKFISEDYMDIIIPNRLVDTLESGTSVTYVNSKHSIANIPRDRIDFCTLGIFNYSNFPSLFTLDASIALEQIGVNKIQTNPNFSLFGTGTLIGILDSGINYQHPAFLYSDKSTRIYTIWDQTITDENAPVNEDFPYGTIYSREEINRALKVPNPLEVVPTDDEIGHGTAIAGIAAGSIDESNNFAGAAPLSEFVVVKMKQAKTVTKQFFSVPENAICYQETDVMLGIKFIESIARELNRPLVLCIAFGTSQGPHDSLGSTSTYLGNITSLPKTCVVVSAGNEGNSQRHFSDNIRTGIPYAEFELVVGANDKDFFMEIWLEPIQRISLEITSPSGEKISNTNPAIRQSRRYSFVFSPTVICINNIATVSETGTQLVWLRFENAQSGQWRFRYNNIDNTTSVINVWLPSGDLISTNTHFLLADPETTVTSPGDSVAPVTIGSYNTLEGGISYFSGIGYTRKGEVKPDLAAPGTDLIAPSGNTGYSVATGTGAAAAITSGAVALLMEWAVVRGNYTTITGREVKTLLIRGASRDPNVEYPNRFWGYGKVDIYGVFEKLII</sequence>
<evidence type="ECO:0000256" key="5">
    <source>
        <dbReference type="PROSITE-ProRule" id="PRU01240"/>
    </source>
</evidence>
<evidence type="ECO:0000313" key="8">
    <source>
        <dbReference type="Proteomes" id="UP000262969"/>
    </source>
</evidence>
<dbReference type="InterPro" id="IPR000209">
    <property type="entry name" value="Peptidase_S8/S53_dom"/>
</dbReference>
<dbReference type="AlphaFoldDB" id="A0A3D2XCR0"/>